<dbReference type="PRINTS" id="PR00461">
    <property type="entry name" value="PLPEROXIDASE"/>
</dbReference>
<feature type="binding site" evidence="12">
    <location>
        <position position="73"/>
    </location>
    <ligand>
        <name>Ca(2+)</name>
        <dbReference type="ChEBI" id="CHEBI:29108"/>
        <label>1</label>
    </ligand>
</feature>
<dbReference type="EC" id="1.11.1.7" evidence="3"/>
<dbReference type="PANTHER" id="PTHR31388:SF5">
    <property type="entry name" value="PEROXIDASE"/>
    <property type="match status" value="1"/>
</dbReference>
<feature type="signal peptide" evidence="15">
    <location>
        <begin position="1"/>
        <end position="25"/>
    </location>
</feature>
<evidence type="ECO:0000256" key="13">
    <source>
        <dbReference type="PIRSR" id="PIRSR600823-4"/>
    </source>
</evidence>
<dbReference type="PANTHER" id="PTHR31388">
    <property type="entry name" value="PEROXIDASE 72-RELATED"/>
    <property type="match status" value="1"/>
</dbReference>
<comment type="catalytic activity">
    <reaction evidence="1">
        <text>2 a phenolic donor + H2O2 = 2 a phenolic radical donor + 2 H2O</text>
        <dbReference type="Rhea" id="RHEA:56136"/>
        <dbReference type="ChEBI" id="CHEBI:15377"/>
        <dbReference type="ChEBI" id="CHEBI:16240"/>
        <dbReference type="ChEBI" id="CHEBI:139520"/>
        <dbReference type="ChEBI" id="CHEBI:139521"/>
        <dbReference type="EC" id="1.11.1.7"/>
    </reaction>
</comment>
<dbReference type="GO" id="GO:0004601">
    <property type="term" value="F:peroxidase activity"/>
    <property type="evidence" value="ECO:0000318"/>
    <property type="project" value="GO_Central"/>
</dbReference>
<dbReference type="Pfam" id="PF00141">
    <property type="entry name" value="peroxidase"/>
    <property type="match status" value="2"/>
</dbReference>
<evidence type="ECO:0000256" key="8">
    <source>
        <dbReference type="ARBA" id="ARBA00023002"/>
    </source>
</evidence>
<dbReference type="GO" id="GO:0006979">
    <property type="term" value="P:response to oxidative stress"/>
    <property type="evidence" value="ECO:0007669"/>
    <property type="project" value="InterPro"/>
</dbReference>
<sequence length="214" mass="23048">MASLTRNLGLAFLCVVFGFVCFSNAQLSSNYYGVSCPNLQTIVSNAVRQAVNREARLGASILRLFFHDCFVNGCDASILMDDTTTFTGEKNANPNRNSLRGFELEGPSWEVQFGRRDARTASLSAANTQLPQTSSSLSTLISLFSTKGLSSSDMTALLGSHTIGQAGCTTFRNRIYNETNIDSQFATTLRATCPASGGDANLASLDVQTPEPFR</sequence>
<dbReference type="InterPro" id="IPR019794">
    <property type="entry name" value="Peroxidases_AS"/>
</dbReference>
<keyword evidence="6 12" id="KW-0479">Metal-binding</keyword>
<comment type="cofactor">
    <cofactor evidence="12">
        <name>heme b</name>
        <dbReference type="ChEBI" id="CHEBI:60344"/>
    </cofactor>
    <text evidence="12">Binds 1 heme b (iron(II)-protoporphyrin IX) group per subunit.</text>
</comment>
<keyword evidence="8" id="KW-0560">Oxidoreductase</keyword>
<feature type="site" description="Transition state stabilizer" evidence="13">
    <location>
        <position position="63"/>
    </location>
</feature>
<dbReference type="GO" id="GO:0046872">
    <property type="term" value="F:metal ion binding"/>
    <property type="evidence" value="ECO:0007669"/>
    <property type="project" value="UniProtKB-KW"/>
</dbReference>
<dbReference type="Gene3D" id="1.10.420.10">
    <property type="entry name" value="Peroxidase, domain 2"/>
    <property type="match status" value="1"/>
</dbReference>
<evidence type="ECO:0000259" key="16">
    <source>
        <dbReference type="PROSITE" id="PS50873"/>
    </source>
</evidence>
<dbReference type="SUPFAM" id="SSF48113">
    <property type="entry name" value="Heme-dependent peroxidases"/>
    <property type="match status" value="1"/>
</dbReference>
<name>A0A2G2XZT8_CAPAN</name>
<keyword evidence="9 12" id="KW-0408">Iron</keyword>
<dbReference type="Gene3D" id="1.10.520.10">
    <property type="match status" value="2"/>
</dbReference>
<dbReference type="PROSITE" id="PS00435">
    <property type="entry name" value="PEROXIDASE_1"/>
    <property type="match status" value="1"/>
</dbReference>
<dbReference type="GO" id="GO:0020037">
    <property type="term" value="F:heme binding"/>
    <property type="evidence" value="ECO:0007669"/>
    <property type="project" value="InterPro"/>
</dbReference>
<evidence type="ECO:0000256" key="6">
    <source>
        <dbReference type="ARBA" id="ARBA00022723"/>
    </source>
</evidence>
<evidence type="ECO:0000256" key="4">
    <source>
        <dbReference type="ARBA" id="ARBA00022559"/>
    </source>
</evidence>
<accession>A0A2G2XZT8</accession>
<feature type="binding site" evidence="11">
    <location>
        <position position="131"/>
    </location>
    <ligand>
        <name>substrate</name>
    </ligand>
</feature>
<dbReference type="PRINTS" id="PR00458">
    <property type="entry name" value="PEROXIDASE"/>
</dbReference>
<feature type="binding site" evidence="12">
    <location>
        <position position="71"/>
    </location>
    <ligand>
        <name>Ca(2+)</name>
        <dbReference type="ChEBI" id="CHEBI:29108"/>
        <label>1</label>
    </ligand>
</feature>
<comment type="similarity">
    <text evidence="2">Belongs to the peroxidase family. Ascorbate peroxidase subfamily.</text>
</comment>
<reference evidence="17 18" key="2">
    <citation type="journal article" date="2017" name="Genome Biol.">
        <title>New reference genome sequences of hot pepper reveal the massive evolution of plant disease-resistance genes by retroduplication.</title>
        <authorList>
            <person name="Kim S."/>
            <person name="Park J."/>
            <person name="Yeom S.I."/>
            <person name="Kim Y.M."/>
            <person name="Seo E."/>
            <person name="Kim K.T."/>
            <person name="Kim M.S."/>
            <person name="Lee J.M."/>
            <person name="Cheong K."/>
            <person name="Shin H.S."/>
            <person name="Kim S.B."/>
            <person name="Han K."/>
            <person name="Lee J."/>
            <person name="Park M."/>
            <person name="Lee H.A."/>
            <person name="Lee H.Y."/>
            <person name="Lee Y."/>
            <person name="Oh S."/>
            <person name="Lee J.H."/>
            <person name="Choi E."/>
            <person name="Choi E."/>
            <person name="Lee S.E."/>
            <person name="Jeon J."/>
            <person name="Kim H."/>
            <person name="Choi G."/>
            <person name="Song H."/>
            <person name="Lee J."/>
            <person name="Lee S.C."/>
            <person name="Kwon J.K."/>
            <person name="Lee H.Y."/>
            <person name="Koo N."/>
            <person name="Hong Y."/>
            <person name="Kim R.W."/>
            <person name="Kang W.H."/>
            <person name="Huh J.H."/>
            <person name="Kang B.C."/>
            <person name="Yang T.J."/>
            <person name="Lee Y.H."/>
            <person name="Bennetzen J.L."/>
            <person name="Choi D."/>
        </authorList>
    </citation>
    <scope>NUCLEOTIDE SEQUENCE [LARGE SCALE GENOMIC DNA]</scope>
    <source>
        <strain evidence="18">cv. CM334</strain>
    </source>
</reference>
<feature type="chain" id="PRO_5013868369" description="peroxidase" evidence="15">
    <location>
        <begin position="26"/>
        <end position="214"/>
    </location>
</feature>
<keyword evidence="18" id="KW-1185">Reference proteome</keyword>
<evidence type="ECO:0000256" key="9">
    <source>
        <dbReference type="ARBA" id="ARBA00023004"/>
    </source>
</evidence>
<dbReference type="InterPro" id="IPR000823">
    <property type="entry name" value="Peroxidase_pln"/>
</dbReference>
<dbReference type="GO" id="GO:0009505">
    <property type="term" value="C:plant-type cell wall"/>
    <property type="evidence" value="ECO:0000318"/>
    <property type="project" value="GO_Central"/>
</dbReference>
<keyword evidence="5" id="KW-0349">Heme</keyword>
<evidence type="ECO:0000313" key="17">
    <source>
        <dbReference type="EMBL" id="PHT63000.1"/>
    </source>
</evidence>
<feature type="binding site" evidence="12">
    <location>
        <position position="206"/>
    </location>
    <ligand>
        <name>Ca(2+)</name>
        <dbReference type="ChEBI" id="CHEBI:29108"/>
        <label>2</label>
    </ligand>
</feature>
<evidence type="ECO:0000256" key="10">
    <source>
        <dbReference type="PIRSR" id="PIRSR600823-1"/>
    </source>
</evidence>
<feature type="disulfide bond" evidence="14">
    <location>
        <begin position="168"/>
        <end position="193"/>
    </location>
</feature>
<feature type="binding site" description="axial binding residue" evidence="12">
    <location>
        <position position="161"/>
    </location>
    <ligand>
        <name>heme b</name>
        <dbReference type="ChEBI" id="CHEBI:60344"/>
    </ligand>
    <ligandPart>
        <name>Fe</name>
        <dbReference type="ChEBI" id="CHEBI:18248"/>
    </ligandPart>
</feature>
<feature type="disulfide bond" evidence="14">
    <location>
        <begin position="69"/>
        <end position="74"/>
    </location>
</feature>
<protein>
    <recommendedName>
        <fullName evidence="3">peroxidase</fullName>
        <ecNumber evidence="3">1.11.1.7</ecNumber>
    </recommendedName>
</protein>
<dbReference type="OMA" id="RWAISMC"/>
<feature type="domain" description="Plant heme peroxidase family profile" evidence="16">
    <location>
        <begin position="26"/>
        <end position="214"/>
    </location>
</feature>
<evidence type="ECO:0000256" key="1">
    <source>
        <dbReference type="ARBA" id="ARBA00000189"/>
    </source>
</evidence>
<keyword evidence="4 17" id="KW-0575">Peroxidase</keyword>
<organism evidence="17 18">
    <name type="scientific">Capsicum annuum</name>
    <name type="common">Capsicum pepper</name>
    <dbReference type="NCBI Taxonomy" id="4072"/>
    <lineage>
        <taxon>Eukaryota</taxon>
        <taxon>Viridiplantae</taxon>
        <taxon>Streptophyta</taxon>
        <taxon>Embryophyta</taxon>
        <taxon>Tracheophyta</taxon>
        <taxon>Spermatophyta</taxon>
        <taxon>Magnoliopsida</taxon>
        <taxon>eudicotyledons</taxon>
        <taxon>Gunneridae</taxon>
        <taxon>Pentapetalae</taxon>
        <taxon>asterids</taxon>
        <taxon>lamiids</taxon>
        <taxon>Solanales</taxon>
        <taxon>Solanaceae</taxon>
        <taxon>Solanoideae</taxon>
        <taxon>Capsiceae</taxon>
        <taxon>Capsicum</taxon>
    </lineage>
</organism>
<reference evidence="17 18" key="1">
    <citation type="journal article" date="2014" name="Nat. Genet.">
        <title>Genome sequence of the hot pepper provides insights into the evolution of pungency in Capsicum species.</title>
        <authorList>
            <person name="Kim S."/>
            <person name="Park M."/>
            <person name="Yeom S.I."/>
            <person name="Kim Y.M."/>
            <person name="Lee J.M."/>
            <person name="Lee H.A."/>
            <person name="Seo E."/>
            <person name="Choi J."/>
            <person name="Cheong K."/>
            <person name="Kim K.T."/>
            <person name="Jung K."/>
            <person name="Lee G.W."/>
            <person name="Oh S.K."/>
            <person name="Bae C."/>
            <person name="Kim S.B."/>
            <person name="Lee H.Y."/>
            <person name="Kim S.Y."/>
            <person name="Kim M.S."/>
            <person name="Kang B.C."/>
            <person name="Jo Y.D."/>
            <person name="Yang H.B."/>
            <person name="Jeong H.J."/>
            <person name="Kang W.H."/>
            <person name="Kwon J.K."/>
            <person name="Shin C."/>
            <person name="Lim J.Y."/>
            <person name="Park J.H."/>
            <person name="Huh J.H."/>
            <person name="Kim J.S."/>
            <person name="Kim B.D."/>
            <person name="Cohen O."/>
            <person name="Paran I."/>
            <person name="Suh M.C."/>
            <person name="Lee S.B."/>
            <person name="Kim Y.K."/>
            <person name="Shin Y."/>
            <person name="Noh S.J."/>
            <person name="Park J."/>
            <person name="Seo Y.S."/>
            <person name="Kwon S.Y."/>
            <person name="Kim H.A."/>
            <person name="Park J.M."/>
            <person name="Kim H.J."/>
            <person name="Choi S.B."/>
            <person name="Bosland P.W."/>
            <person name="Reeves G."/>
            <person name="Jo S.H."/>
            <person name="Lee B.W."/>
            <person name="Cho H.T."/>
            <person name="Choi H.S."/>
            <person name="Lee M.S."/>
            <person name="Yu Y."/>
            <person name="Do Choi Y."/>
            <person name="Park B.S."/>
            <person name="van Deynze A."/>
            <person name="Ashrafi H."/>
            <person name="Hill T."/>
            <person name="Kim W.T."/>
            <person name="Pai H.S."/>
            <person name="Ahn H.K."/>
            <person name="Yeam I."/>
            <person name="Giovannoni J.J."/>
            <person name="Rose J.K."/>
            <person name="Sorensen I."/>
            <person name="Lee S.J."/>
            <person name="Kim R.W."/>
            <person name="Choi I.Y."/>
            <person name="Choi B.S."/>
            <person name="Lim J.S."/>
            <person name="Lee Y.H."/>
            <person name="Choi D."/>
        </authorList>
    </citation>
    <scope>NUCLEOTIDE SEQUENCE [LARGE SCALE GENOMIC DNA]</scope>
    <source>
        <strain evidence="18">cv. CM334</strain>
    </source>
</reference>
<feature type="binding site" evidence="12">
    <location>
        <position position="68"/>
    </location>
    <ligand>
        <name>Ca(2+)</name>
        <dbReference type="ChEBI" id="CHEBI:29108"/>
        <label>1</label>
    </ligand>
</feature>
<gene>
    <name evidence="17" type="ORF">T459_33141</name>
</gene>
<evidence type="ECO:0000256" key="14">
    <source>
        <dbReference type="PIRSR" id="PIRSR600823-5"/>
    </source>
</evidence>
<feature type="binding site" evidence="12">
    <location>
        <position position="77"/>
    </location>
    <ligand>
        <name>Ca(2+)</name>
        <dbReference type="ChEBI" id="CHEBI:29108"/>
        <label>1</label>
    </ligand>
</feature>
<dbReference type="InterPro" id="IPR002016">
    <property type="entry name" value="Haem_peroxidase"/>
</dbReference>
<dbReference type="EMBL" id="AYRZ02000048">
    <property type="protein sequence ID" value="PHT63000.1"/>
    <property type="molecule type" value="Genomic_DNA"/>
</dbReference>
<dbReference type="AlphaFoldDB" id="A0A2G2XZT8"/>
<evidence type="ECO:0000256" key="2">
    <source>
        <dbReference type="ARBA" id="ARBA00006873"/>
    </source>
</evidence>
<feature type="binding site" evidence="12">
    <location>
        <position position="75"/>
    </location>
    <ligand>
        <name>Ca(2+)</name>
        <dbReference type="ChEBI" id="CHEBI:29108"/>
        <label>1</label>
    </ligand>
</feature>
<evidence type="ECO:0000256" key="7">
    <source>
        <dbReference type="ARBA" id="ARBA00022837"/>
    </source>
</evidence>
<evidence type="ECO:0000256" key="5">
    <source>
        <dbReference type="ARBA" id="ARBA00022617"/>
    </source>
</evidence>
<dbReference type="STRING" id="4072.A0A2G2XZT8"/>
<evidence type="ECO:0000313" key="18">
    <source>
        <dbReference type="Proteomes" id="UP000222542"/>
    </source>
</evidence>
<keyword evidence="14" id="KW-1015">Disulfide bond</keyword>
<dbReference type="SMR" id="A0A2G2XZT8"/>
<feature type="active site" description="Proton acceptor" evidence="10">
    <location>
        <position position="67"/>
    </location>
</feature>
<evidence type="ECO:0000256" key="3">
    <source>
        <dbReference type="ARBA" id="ARBA00012313"/>
    </source>
</evidence>
<keyword evidence="7 12" id="KW-0106">Calcium</keyword>
<feature type="binding site" evidence="12">
    <location>
        <position position="162"/>
    </location>
    <ligand>
        <name>Ca(2+)</name>
        <dbReference type="ChEBI" id="CHEBI:29108"/>
        <label>2</label>
    </ligand>
</feature>
<dbReference type="InterPro" id="IPR010255">
    <property type="entry name" value="Haem_peroxidase_sf"/>
</dbReference>
<evidence type="ECO:0000256" key="15">
    <source>
        <dbReference type="SAM" id="SignalP"/>
    </source>
</evidence>
<comment type="caution">
    <text evidence="17">The sequence shown here is derived from an EMBL/GenBank/DDBJ whole genome shotgun (WGS) entry which is preliminary data.</text>
</comment>
<dbReference type="PROSITE" id="PS00436">
    <property type="entry name" value="PEROXIDASE_2"/>
    <property type="match status" value="1"/>
</dbReference>
<feature type="binding site" evidence="12">
    <location>
        <position position="209"/>
    </location>
    <ligand>
        <name>Ca(2+)</name>
        <dbReference type="ChEBI" id="CHEBI:29108"/>
        <label>2</label>
    </ligand>
</feature>
<dbReference type="Gramene" id="PHT63000">
    <property type="protein sequence ID" value="PHT63000"/>
    <property type="gene ID" value="T459_33141"/>
</dbReference>
<evidence type="ECO:0000256" key="11">
    <source>
        <dbReference type="PIRSR" id="PIRSR600823-2"/>
    </source>
</evidence>
<comment type="cofactor">
    <cofactor evidence="12">
        <name>Ca(2+)</name>
        <dbReference type="ChEBI" id="CHEBI:29108"/>
    </cofactor>
    <text evidence="12">Binds 2 calcium ions per subunit.</text>
</comment>
<dbReference type="GO" id="GO:0140825">
    <property type="term" value="F:lactoperoxidase activity"/>
    <property type="evidence" value="ECO:0007669"/>
    <property type="project" value="UniProtKB-EC"/>
</dbReference>
<proteinExistence type="inferred from homology"/>
<feature type="binding site" evidence="12">
    <location>
        <position position="89"/>
    </location>
    <ligand>
        <name>Ca(2+)</name>
        <dbReference type="ChEBI" id="CHEBI:29108"/>
        <label>1</label>
    </ligand>
</feature>
<dbReference type="PROSITE" id="PS50873">
    <property type="entry name" value="PEROXIDASE_4"/>
    <property type="match status" value="1"/>
</dbReference>
<dbReference type="Proteomes" id="UP000222542">
    <property type="component" value="Unassembled WGS sequence"/>
</dbReference>
<keyword evidence="15" id="KW-0732">Signal</keyword>
<evidence type="ECO:0000256" key="12">
    <source>
        <dbReference type="PIRSR" id="PIRSR600823-3"/>
    </source>
</evidence>
<dbReference type="InterPro" id="IPR019793">
    <property type="entry name" value="Peroxidases_heam-ligand_BS"/>
</dbReference>